<keyword evidence="8" id="KW-0472">Membrane</keyword>
<feature type="region of interest" description="Disordered" evidence="9">
    <location>
        <begin position="671"/>
        <end position="702"/>
    </location>
</feature>
<dbReference type="OrthoDB" id="1937984at2759"/>
<dbReference type="PANTHER" id="PTHR28005">
    <property type="entry name" value="AUTOPHAGY-RELATED PROTEIN 17"/>
    <property type="match status" value="1"/>
</dbReference>
<dbReference type="AlphaFoldDB" id="A0A4Y9Z7I3"/>
<dbReference type="GO" id="GO:1990316">
    <property type="term" value="C:Atg1/ULK1 kinase complex"/>
    <property type="evidence" value="ECO:0007669"/>
    <property type="project" value="TreeGrafter"/>
</dbReference>
<evidence type="ECO:0000313" key="13">
    <source>
        <dbReference type="Proteomes" id="UP000298327"/>
    </source>
</evidence>
<proteinExistence type="inferred from homology"/>
<organism evidence="12 13">
    <name type="scientific">Dentipellis fragilis</name>
    <dbReference type="NCBI Taxonomy" id="205917"/>
    <lineage>
        <taxon>Eukaryota</taxon>
        <taxon>Fungi</taxon>
        <taxon>Dikarya</taxon>
        <taxon>Basidiomycota</taxon>
        <taxon>Agaricomycotina</taxon>
        <taxon>Agaricomycetes</taxon>
        <taxon>Russulales</taxon>
        <taxon>Hericiaceae</taxon>
        <taxon>Dentipellis</taxon>
    </lineage>
</organism>
<comment type="caution">
    <text evidence="12">The sequence shown here is derived from an EMBL/GenBank/DDBJ whole genome shotgun (WGS) entry which is preliminary data.</text>
</comment>
<dbReference type="PANTHER" id="PTHR28005:SF1">
    <property type="entry name" value="AUTOPHAGY-RELATED PROTEIN 17"/>
    <property type="match status" value="1"/>
</dbReference>
<dbReference type="GO" id="GO:0034727">
    <property type="term" value="P:piecemeal microautophagy of the nucleus"/>
    <property type="evidence" value="ECO:0007669"/>
    <property type="project" value="TreeGrafter"/>
</dbReference>
<dbReference type="GO" id="GO:0000422">
    <property type="term" value="P:autophagy of mitochondrion"/>
    <property type="evidence" value="ECO:0007669"/>
    <property type="project" value="TreeGrafter"/>
</dbReference>
<keyword evidence="7" id="KW-0072">Autophagy</keyword>
<feature type="compositionally biased region" description="Polar residues" evidence="9">
    <location>
        <begin position="124"/>
        <end position="135"/>
    </location>
</feature>
<dbReference type="EMBL" id="SEOQ01000100">
    <property type="protein sequence ID" value="TFY70472.1"/>
    <property type="molecule type" value="Genomic_DNA"/>
</dbReference>
<protein>
    <recommendedName>
        <fullName evidence="4">Autophagy-related protein 17</fullName>
    </recommendedName>
</protein>
<feature type="region of interest" description="Disordered" evidence="9">
    <location>
        <begin position="121"/>
        <end position="176"/>
    </location>
</feature>
<evidence type="ECO:0000256" key="2">
    <source>
        <dbReference type="ARBA" id="ARBA00004623"/>
    </source>
</evidence>
<evidence type="ECO:0000256" key="1">
    <source>
        <dbReference type="ARBA" id="ARBA00004496"/>
    </source>
</evidence>
<dbReference type="STRING" id="205917.A0A4Y9Z7I3"/>
<evidence type="ECO:0000256" key="5">
    <source>
        <dbReference type="ARBA" id="ARBA00022490"/>
    </source>
</evidence>
<name>A0A4Y9Z7I3_9AGAM</name>
<feature type="domain" description="Yeast cell wall synthesis Kre9/Knh1-like N-terminal" evidence="11">
    <location>
        <begin position="525"/>
        <end position="618"/>
    </location>
</feature>
<evidence type="ECO:0000313" key="12">
    <source>
        <dbReference type="EMBL" id="TFY70472.1"/>
    </source>
</evidence>
<dbReference type="GO" id="GO:0030295">
    <property type="term" value="F:protein kinase activator activity"/>
    <property type="evidence" value="ECO:0007669"/>
    <property type="project" value="TreeGrafter"/>
</dbReference>
<sequence length="731" mass="80659">MSASPPVQHPGQIDIVSLAHHSEEALKRGEALCSRASTCSNASAQDAFDVLALNAKVEWISDAVVEQLKLAASVAKSIEEKRSRLEKQTQAWDTLRAQSTSALDTTLESLGSQVVPPDFHDTLSDSSLFGSQPSDSEPEVPRKTATALSQSQSAASLNGNGRHKNKKDRSRKQDRRRWKTLRDFADERAIEDALETIEDDRAVLEDIMNTTADYPTTLHNTLTAIRDGLPRVDEQVSIERVLTDQERVSGTMAEQLESLAEHYDKMENACKEHEHGEAFVEEDLLEMNRDTDELPAIISELEDSCAIIERNQDELLGAKRVSQEKLQVLHTTMDDLEELGDIMGEMLEQQQNVEHTSIDHLTNLHQQLLTIEDLEHRYTAYQASFHKLLIEIARRQERQVREDFNAEHGSHLPSDICLYIENPPTRWEVVPFDGDSIETLPDVDNDLLVQAKDAVAREEGHAPGTESPLQTADATGSLPATHLAAYNLFSIITSYCIRFIMMSFFTLATLAAVAGTVEAILYPTQPVQNTVLQAGKTASIRWIDDGKSPQMWESHEMHIELYGGEDAHLGTLASNVDPASLSAEVWITPELASNSSDFYIRFIGKHPSFTVYSSRFTVTGMAGSDSTNISTIPVGALTNPDASGAIPYKTAPIFTIVLPGTTLTSSQLPVQTPTTISAPSLPSHGSEAKSPEQPEKASQRNGVVGRVDMEKLKFRLVFILWPALMGITMAM</sequence>
<evidence type="ECO:0000256" key="7">
    <source>
        <dbReference type="ARBA" id="ARBA00023006"/>
    </source>
</evidence>
<evidence type="ECO:0000259" key="10">
    <source>
        <dbReference type="Pfam" id="PF04108"/>
    </source>
</evidence>
<evidence type="ECO:0000259" key="11">
    <source>
        <dbReference type="Pfam" id="PF10342"/>
    </source>
</evidence>
<keyword evidence="13" id="KW-1185">Reference proteome</keyword>
<feature type="compositionally biased region" description="Polar residues" evidence="9">
    <location>
        <begin position="671"/>
        <end position="680"/>
    </location>
</feature>
<accession>A0A4Y9Z7I3</accession>
<feature type="compositionally biased region" description="Basic and acidic residues" evidence="9">
    <location>
        <begin position="686"/>
        <end position="698"/>
    </location>
</feature>
<dbReference type="InterPro" id="IPR018466">
    <property type="entry name" value="Kre9/Knh1-like_N"/>
</dbReference>
<feature type="compositionally biased region" description="Basic residues" evidence="9">
    <location>
        <begin position="161"/>
        <end position="176"/>
    </location>
</feature>
<comment type="subcellular location">
    <subcellularLocation>
        <location evidence="1">Cytoplasm</location>
    </subcellularLocation>
    <subcellularLocation>
        <location evidence="2">Preautophagosomal structure membrane</location>
        <topology evidence="2">Peripheral membrane protein</topology>
    </subcellularLocation>
</comment>
<keyword evidence="5" id="KW-0963">Cytoplasm</keyword>
<dbReference type="Pfam" id="PF04108">
    <property type="entry name" value="ATG17_like"/>
    <property type="match status" value="1"/>
</dbReference>
<evidence type="ECO:0000256" key="6">
    <source>
        <dbReference type="ARBA" id="ARBA00022729"/>
    </source>
</evidence>
<dbReference type="GO" id="GO:0034045">
    <property type="term" value="C:phagophore assembly site membrane"/>
    <property type="evidence" value="ECO:0007669"/>
    <property type="project" value="UniProtKB-SubCell"/>
</dbReference>
<dbReference type="GO" id="GO:0000045">
    <property type="term" value="P:autophagosome assembly"/>
    <property type="evidence" value="ECO:0007669"/>
    <property type="project" value="TreeGrafter"/>
</dbReference>
<evidence type="ECO:0000256" key="3">
    <source>
        <dbReference type="ARBA" id="ARBA00006259"/>
    </source>
</evidence>
<evidence type="ECO:0000256" key="4">
    <source>
        <dbReference type="ARBA" id="ARBA00013806"/>
    </source>
</evidence>
<dbReference type="InterPro" id="IPR007240">
    <property type="entry name" value="Atg17"/>
</dbReference>
<gene>
    <name evidence="12" type="ORF">EVG20_g2531</name>
</gene>
<feature type="compositionally biased region" description="Low complexity" evidence="9">
    <location>
        <begin position="144"/>
        <end position="157"/>
    </location>
</feature>
<keyword evidence="6" id="KW-0732">Signal</keyword>
<reference evidence="12 13" key="1">
    <citation type="submission" date="2019-02" db="EMBL/GenBank/DDBJ databases">
        <title>Genome sequencing of the rare red list fungi Dentipellis fragilis.</title>
        <authorList>
            <person name="Buettner E."/>
            <person name="Kellner H."/>
        </authorList>
    </citation>
    <scope>NUCLEOTIDE SEQUENCE [LARGE SCALE GENOMIC DNA]</scope>
    <source>
        <strain evidence="12 13">DSM 105465</strain>
    </source>
</reference>
<dbReference type="Proteomes" id="UP000298327">
    <property type="component" value="Unassembled WGS sequence"/>
</dbReference>
<evidence type="ECO:0000256" key="8">
    <source>
        <dbReference type="ARBA" id="ARBA00023136"/>
    </source>
</evidence>
<dbReference type="GO" id="GO:0060090">
    <property type="term" value="F:molecular adaptor activity"/>
    <property type="evidence" value="ECO:0007669"/>
    <property type="project" value="TreeGrafter"/>
</dbReference>
<feature type="domain" description="Autophagy protein ATG17-like" evidence="10">
    <location>
        <begin position="26"/>
        <end position="399"/>
    </location>
</feature>
<comment type="similarity">
    <text evidence="3">Belongs to the ATG17 family.</text>
</comment>
<dbReference type="InterPro" id="IPR045326">
    <property type="entry name" value="ATG17-like_dom"/>
</dbReference>
<evidence type="ECO:0000256" key="9">
    <source>
        <dbReference type="SAM" id="MobiDB-lite"/>
    </source>
</evidence>
<dbReference type="Pfam" id="PF10342">
    <property type="entry name" value="Kre9_KNH"/>
    <property type="match status" value="1"/>
</dbReference>